<organism evidence="2 3">
    <name type="scientific">Actinomadura graeca</name>
    <dbReference type="NCBI Taxonomy" id="2750812"/>
    <lineage>
        <taxon>Bacteria</taxon>
        <taxon>Bacillati</taxon>
        <taxon>Actinomycetota</taxon>
        <taxon>Actinomycetes</taxon>
        <taxon>Streptosporangiales</taxon>
        <taxon>Thermomonosporaceae</taxon>
        <taxon>Actinomadura</taxon>
    </lineage>
</organism>
<proteinExistence type="predicted"/>
<feature type="chain" id="PRO_5047074338" evidence="1">
    <location>
        <begin position="25"/>
        <end position="209"/>
    </location>
</feature>
<dbReference type="RefSeq" id="WP_231334726.1">
    <property type="nucleotide sequence ID" value="NZ_CP059572.1"/>
</dbReference>
<keyword evidence="1" id="KW-0732">Signal</keyword>
<reference evidence="2" key="1">
    <citation type="submission" date="2020-07" db="EMBL/GenBank/DDBJ databases">
        <authorList>
            <person name="Tarantini F.S."/>
            <person name="Hong K.W."/>
            <person name="Chan K.G."/>
        </authorList>
    </citation>
    <scope>NUCLEOTIDE SEQUENCE</scope>
    <source>
        <strain evidence="2">32-07</strain>
    </source>
</reference>
<gene>
    <name evidence="2" type="ORF">AGRA3207_002434</name>
</gene>
<keyword evidence="3" id="KW-1185">Reference proteome</keyword>
<dbReference type="Pfam" id="PF14273">
    <property type="entry name" value="DUF4360"/>
    <property type="match status" value="1"/>
</dbReference>
<name>A0ABX8QS89_9ACTN</name>
<protein>
    <submittedName>
        <fullName evidence="2">DUF4360 domain-containing protein</fullName>
    </submittedName>
</protein>
<dbReference type="InterPro" id="IPR025649">
    <property type="entry name" value="DUF4360"/>
</dbReference>
<evidence type="ECO:0000313" key="3">
    <source>
        <dbReference type="Proteomes" id="UP001049518"/>
    </source>
</evidence>
<dbReference type="EMBL" id="CP059572">
    <property type="protein sequence ID" value="QXJ21570.1"/>
    <property type="molecule type" value="Genomic_DNA"/>
</dbReference>
<evidence type="ECO:0000313" key="2">
    <source>
        <dbReference type="EMBL" id="QXJ21570.1"/>
    </source>
</evidence>
<evidence type="ECO:0000256" key="1">
    <source>
        <dbReference type="SAM" id="SignalP"/>
    </source>
</evidence>
<accession>A0ABX8QS89</accession>
<dbReference type="Proteomes" id="UP001049518">
    <property type="component" value="Chromosome"/>
</dbReference>
<dbReference type="PANTHER" id="PTHR38847">
    <property type="match status" value="1"/>
</dbReference>
<feature type="signal peptide" evidence="1">
    <location>
        <begin position="1"/>
        <end position="24"/>
    </location>
</feature>
<sequence length="209" mass="22640">MNAGRSTIAVLGAAFLLNPSPAAADPDVPPPGSVSVEVAALYGSGCLPGRVWLGSNVESFTVHYAEYIVTAGRDQTPRDSHKNCWVDVKVSHPPEFTYGIIKVEHRGSGELEDGASASMRSSFAFLGEDLPEGAKHLARGPYRGSWQLSDKSDISEVRIKPCDKPSTNRLFTELKADEGASDPSTVSYMALDDIDRNPGSSYHFHWERC</sequence>
<dbReference type="PANTHER" id="PTHR38847:SF1">
    <property type="entry name" value="PSEUDOURIDINE SYNTHASE RSUA_RLUA-LIKE DOMAIN-CONTAINING PROTEIN"/>
    <property type="match status" value="1"/>
</dbReference>